<evidence type="ECO:0000256" key="2">
    <source>
        <dbReference type="ARBA" id="ARBA00022741"/>
    </source>
</evidence>
<dbReference type="PROSITE" id="PS50893">
    <property type="entry name" value="ABC_TRANSPORTER_2"/>
    <property type="match status" value="1"/>
</dbReference>
<dbReference type="Pfam" id="PF00005">
    <property type="entry name" value="ABC_tran"/>
    <property type="match status" value="1"/>
</dbReference>
<dbReference type="EMBL" id="JAMWYS010000058">
    <property type="protein sequence ID" value="MCO4294665.1"/>
    <property type="molecule type" value="Genomic_DNA"/>
</dbReference>
<protein>
    <submittedName>
        <fullName evidence="5">ATP-binding cassette domain-containing protein</fullName>
    </submittedName>
</protein>
<dbReference type="PANTHER" id="PTHR43023:SF6">
    <property type="entry name" value="INTERMEMBRANE PHOSPHOLIPID TRANSPORT SYSTEM ATP-BINDING PROTEIN MLAF"/>
    <property type="match status" value="1"/>
</dbReference>
<dbReference type="GO" id="GO:0016887">
    <property type="term" value="F:ATP hydrolysis activity"/>
    <property type="evidence" value="ECO:0007669"/>
    <property type="project" value="InterPro"/>
</dbReference>
<keyword evidence="2" id="KW-0547">Nucleotide-binding</keyword>
<dbReference type="SMART" id="SM00382">
    <property type="entry name" value="AAA"/>
    <property type="match status" value="1"/>
</dbReference>
<keyword evidence="3 5" id="KW-0067">ATP-binding</keyword>
<evidence type="ECO:0000259" key="4">
    <source>
        <dbReference type="PROSITE" id="PS50893"/>
    </source>
</evidence>
<evidence type="ECO:0000256" key="3">
    <source>
        <dbReference type="ARBA" id="ARBA00022840"/>
    </source>
</evidence>
<dbReference type="Gene3D" id="3.40.50.300">
    <property type="entry name" value="P-loop containing nucleotide triphosphate hydrolases"/>
    <property type="match status" value="1"/>
</dbReference>
<dbReference type="RefSeq" id="WP_252589696.1">
    <property type="nucleotide sequence ID" value="NZ_JAMWYS010000058.1"/>
</dbReference>
<dbReference type="InterPro" id="IPR003593">
    <property type="entry name" value="AAA+_ATPase"/>
</dbReference>
<sequence length="263" mass="29462">MDSAIKTGNKTLENNVNSPEYVLEIEHLKKSFDDKQVLNDISLKLKKGENLVVLGKSGHGKSVLIKCIVGLLTPDAGILKVFNKEITDLNKDELTELRRRIGFLFQNSALYDSMSVRENLEFPLQRQDEPLSKEELIPLIEEVLEAVGLLDAIDKMPSDLSGGMRKRIGLARTLILKPAIMLYDEPTTGLDPITSSEISLLILDIQKKYNTSSIIITHDMACAKVTNDRIMVLKEGEFIAEGSYEALENSEDEFVRSFFESTN</sequence>
<proteinExistence type="predicted"/>
<evidence type="ECO:0000256" key="1">
    <source>
        <dbReference type="ARBA" id="ARBA00022448"/>
    </source>
</evidence>
<dbReference type="PANTHER" id="PTHR43023">
    <property type="entry name" value="PROTEIN TRIGALACTOSYLDIACYLGLYCEROL 3, CHLOROPLASTIC"/>
    <property type="match status" value="1"/>
</dbReference>
<dbReference type="PROSITE" id="PS00211">
    <property type="entry name" value="ABC_TRANSPORTER_1"/>
    <property type="match status" value="1"/>
</dbReference>
<organism evidence="5 6">
    <name type="scientific">Solitalea agri</name>
    <dbReference type="NCBI Taxonomy" id="2953739"/>
    <lineage>
        <taxon>Bacteria</taxon>
        <taxon>Pseudomonadati</taxon>
        <taxon>Bacteroidota</taxon>
        <taxon>Sphingobacteriia</taxon>
        <taxon>Sphingobacteriales</taxon>
        <taxon>Sphingobacteriaceae</taxon>
        <taxon>Solitalea</taxon>
    </lineage>
</organism>
<dbReference type="AlphaFoldDB" id="A0A9X2F5S5"/>
<dbReference type="InterPro" id="IPR027417">
    <property type="entry name" value="P-loop_NTPase"/>
</dbReference>
<reference evidence="5" key="1">
    <citation type="submission" date="2022-06" db="EMBL/GenBank/DDBJ databases">
        <title>Solitalea sp. MAHUQ-68 isolated from rhizospheric soil.</title>
        <authorList>
            <person name="Huq M.A."/>
        </authorList>
    </citation>
    <scope>NUCLEOTIDE SEQUENCE</scope>
    <source>
        <strain evidence="5">MAHUQ-68</strain>
    </source>
</reference>
<keyword evidence="1" id="KW-0813">Transport</keyword>
<evidence type="ECO:0000313" key="6">
    <source>
        <dbReference type="Proteomes" id="UP001155182"/>
    </source>
</evidence>
<feature type="domain" description="ABC transporter" evidence="4">
    <location>
        <begin position="23"/>
        <end position="260"/>
    </location>
</feature>
<keyword evidence="6" id="KW-1185">Reference proteome</keyword>
<dbReference type="Proteomes" id="UP001155182">
    <property type="component" value="Unassembled WGS sequence"/>
</dbReference>
<name>A0A9X2F5S5_9SPHI</name>
<dbReference type="InterPro" id="IPR017871">
    <property type="entry name" value="ABC_transporter-like_CS"/>
</dbReference>
<gene>
    <name evidence="5" type="ORF">NF867_17520</name>
</gene>
<accession>A0A9X2F5S5</accession>
<dbReference type="GO" id="GO:0005524">
    <property type="term" value="F:ATP binding"/>
    <property type="evidence" value="ECO:0007669"/>
    <property type="project" value="UniProtKB-KW"/>
</dbReference>
<evidence type="ECO:0000313" key="5">
    <source>
        <dbReference type="EMBL" id="MCO4294665.1"/>
    </source>
</evidence>
<dbReference type="SUPFAM" id="SSF52540">
    <property type="entry name" value="P-loop containing nucleoside triphosphate hydrolases"/>
    <property type="match status" value="1"/>
</dbReference>
<comment type="caution">
    <text evidence="5">The sequence shown here is derived from an EMBL/GenBank/DDBJ whole genome shotgun (WGS) entry which is preliminary data.</text>
</comment>
<dbReference type="InterPro" id="IPR003439">
    <property type="entry name" value="ABC_transporter-like_ATP-bd"/>
</dbReference>